<evidence type="ECO:0000259" key="3">
    <source>
        <dbReference type="Pfam" id="PF07833"/>
    </source>
</evidence>
<dbReference type="InterPro" id="IPR000408">
    <property type="entry name" value="Reg_chr_condens"/>
</dbReference>
<dbReference type="Pfam" id="PF07833">
    <property type="entry name" value="Cu_amine_oxidN1"/>
    <property type="match status" value="1"/>
</dbReference>
<dbReference type="SUPFAM" id="SSF50985">
    <property type="entry name" value="RCC1/BLIP-II"/>
    <property type="match status" value="2"/>
</dbReference>
<feature type="signal peptide" evidence="2">
    <location>
        <begin position="1"/>
        <end position="24"/>
    </location>
</feature>
<organism evidence="4 5">
    <name type="scientific">Cohnella cholangitidis</name>
    <dbReference type="NCBI Taxonomy" id="2598458"/>
    <lineage>
        <taxon>Bacteria</taxon>
        <taxon>Bacillati</taxon>
        <taxon>Bacillota</taxon>
        <taxon>Bacilli</taxon>
        <taxon>Bacillales</taxon>
        <taxon>Paenibacillaceae</taxon>
        <taxon>Cohnella</taxon>
    </lineage>
</organism>
<dbReference type="AlphaFoldDB" id="A0A7G5BWQ4"/>
<dbReference type="SUPFAM" id="SSF55383">
    <property type="entry name" value="Copper amine oxidase, domain N"/>
    <property type="match status" value="1"/>
</dbReference>
<dbReference type="InterPro" id="IPR009091">
    <property type="entry name" value="RCC1/BLIP-II"/>
</dbReference>
<proteinExistence type="predicted"/>
<dbReference type="Gene3D" id="2.130.10.30">
    <property type="entry name" value="Regulator of chromosome condensation 1/beta-lactamase-inhibitor protein II"/>
    <property type="match status" value="2"/>
</dbReference>
<dbReference type="PRINTS" id="PR00633">
    <property type="entry name" value="RCCNDNSATION"/>
</dbReference>
<dbReference type="PANTHER" id="PTHR22872">
    <property type="entry name" value="BTK-BINDING PROTEIN-RELATED"/>
    <property type="match status" value="1"/>
</dbReference>
<dbReference type="InterPro" id="IPR051625">
    <property type="entry name" value="Signaling_Regulatory_Domain"/>
</dbReference>
<protein>
    <recommendedName>
        <fullName evidence="3">Copper amine oxidase-like N-terminal domain-containing protein</fullName>
    </recommendedName>
</protein>
<evidence type="ECO:0000256" key="1">
    <source>
        <dbReference type="ARBA" id="ARBA00022737"/>
    </source>
</evidence>
<evidence type="ECO:0000313" key="4">
    <source>
        <dbReference type="EMBL" id="QMV41388.1"/>
    </source>
</evidence>
<name>A0A7G5BWQ4_9BACL</name>
<feature type="chain" id="PRO_5039235607" description="Copper amine oxidase-like N-terminal domain-containing protein" evidence="2">
    <location>
        <begin position="25"/>
        <end position="553"/>
    </location>
</feature>
<feature type="domain" description="Copper amine oxidase-like N-terminal" evidence="3">
    <location>
        <begin position="442"/>
        <end position="549"/>
    </location>
</feature>
<dbReference type="KEGG" id="cchl:FPL14_09425"/>
<dbReference type="PROSITE" id="PS50012">
    <property type="entry name" value="RCC1_3"/>
    <property type="match status" value="1"/>
</dbReference>
<dbReference type="Gene3D" id="3.30.457.10">
    <property type="entry name" value="Copper amine oxidase-like, N-terminal domain"/>
    <property type="match status" value="1"/>
</dbReference>
<dbReference type="EMBL" id="CP041969">
    <property type="protein sequence ID" value="QMV41388.1"/>
    <property type="molecule type" value="Genomic_DNA"/>
</dbReference>
<keyword evidence="1" id="KW-0677">Repeat</keyword>
<keyword evidence="2" id="KW-0732">Signal</keyword>
<dbReference type="InterPro" id="IPR012854">
    <property type="entry name" value="Cu_amine_oxidase-like_N"/>
</dbReference>
<gene>
    <name evidence="4" type="ORF">FPL14_09425</name>
</gene>
<evidence type="ECO:0000313" key="5">
    <source>
        <dbReference type="Proteomes" id="UP000515679"/>
    </source>
</evidence>
<dbReference type="Proteomes" id="UP000515679">
    <property type="component" value="Chromosome"/>
</dbReference>
<dbReference type="RefSeq" id="WP_182302748.1">
    <property type="nucleotide sequence ID" value="NZ_CP041969.1"/>
</dbReference>
<keyword evidence="5" id="KW-1185">Reference proteome</keyword>
<sequence>MRNRLNKAVKRVALLGLAGVLALAGEGIKAASAAPDDSKFIVDVAFGNYHSVAVAKDGTVWSWGSNGLGQLGLGKGITGSQVPAKVNGIDHVIDVDAGSFYTAALRDDGTVWVWGSNMDGQLGDGTYSSLGPPDSTGGRRIADDRNAYKPQVVPQLNNIAGISAMGRGIVAWDKEGSLWRWGESLMGNPYSGMSEEHEKLKLTPSRNEAFANVKSVASEDSVFAALTGDGTVTMTGSNVFGQLGNGERDYSYSSATVQVPGLANVSRVDTNGRTAIAYLRNGQVLQWGQSLLESKGLNPTDSAAYDRIPVNLVPEATKELQGFSDIQGTIFRFTEPSFLALKPDGTVWTHGDNSQGQLGVSGVKERYSWGRVNGLPAIAAIKGGGGTSAAIGKDGSLWTWGWNANGRLGDGSTTKRFAPVAIGGFGSSIAQPAAEMTAIELKVNGKLVSLSVKPELNKGMVVMPLSQSAKAFGAKLTWDKNKQTATVVLGKNKVILKKNNAQGTVNGKAVKLPVAAQEKAGDWLVSADWLAKQLGGTAKLDSGKRVLTITLPK</sequence>
<accession>A0A7G5BWQ4</accession>
<evidence type="ECO:0000256" key="2">
    <source>
        <dbReference type="SAM" id="SignalP"/>
    </source>
</evidence>
<dbReference type="Pfam" id="PF00415">
    <property type="entry name" value="RCC1"/>
    <property type="match status" value="3"/>
</dbReference>
<dbReference type="InterPro" id="IPR036582">
    <property type="entry name" value="Mao_N_sf"/>
</dbReference>
<reference evidence="4 5" key="1">
    <citation type="submission" date="2019-07" db="EMBL/GenBank/DDBJ databases">
        <authorList>
            <person name="Kim J.K."/>
            <person name="Cheong H.-M."/>
            <person name="Choi Y."/>
            <person name="Hwang K.J."/>
            <person name="Lee S."/>
            <person name="Choi C."/>
        </authorList>
    </citation>
    <scope>NUCLEOTIDE SEQUENCE [LARGE SCALE GENOMIC DNA]</scope>
    <source>
        <strain evidence="4 5">KS 22</strain>
    </source>
</reference>